<dbReference type="PIRSF" id="PIRSF000808">
    <property type="entry name" value="GalT"/>
    <property type="match status" value="1"/>
</dbReference>
<protein>
    <recommendedName>
        <fullName evidence="2">Galactose-1-phosphate uridyl transferase C-terminal domain-containing protein</fullName>
    </recommendedName>
</protein>
<feature type="region of interest" description="Disordered" evidence="1">
    <location>
        <begin position="152"/>
        <end position="176"/>
    </location>
</feature>
<gene>
    <name evidence="3" type="ORF">ACFL2Z_05795</name>
</gene>
<dbReference type="InterPro" id="IPR001937">
    <property type="entry name" value="GalP_UDPtransf1"/>
</dbReference>
<dbReference type="PANTHER" id="PTHR42763:SF2">
    <property type="entry name" value="ADP-GLUCOSE PHOSPHORYLASE"/>
    <property type="match status" value="1"/>
</dbReference>
<evidence type="ECO:0000259" key="2">
    <source>
        <dbReference type="Pfam" id="PF02744"/>
    </source>
</evidence>
<sequence length="351" mass="38880">MAELRRHPVSGEWVVICPETNGLTGTEGGNGCIYCPGHESETGPEILRKNGGGDSTPSGWRVRVVAESPPLFHIEGEFFKKAAGLCDRMEAIGAHEVVVDGPDHHTEFEDLDEGHIVELLEVLRDRARDLGKDPRLRQVLISKIRKSNGEVLADRSLGGERGDNSGAGPGSPEAAHPRWHIVSTPFVPAQMKDELKGSARYFSYKERCVFCDYMLQEKKAGKRIICQNEYAVAISPYAACLPYEAWVLPAVHLHDFGRAASEDLAGIATILKRLAGAMMKIEGSRGYIIEVHTAPFRKPKPGAWKTIDQDYHWHLKVRPRLKVLNGLKETGRFHLNPILPEEAARTLAELC</sequence>
<evidence type="ECO:0000313" key="3">
    <source>
        <dbReference type="EMBL" id="MFC1800397.1"/>
    </source>
</evidence>
<dbReference type="InterPro" id="IPR053177">
    <property type="entry name" value="ADP-glucose_phosphorylase"/>
</dbReference>
<dbReference type="Proteomes" id="UP001594288">
    <property type="component" value="Unassembled WGS sequence"/>
</dbReference>
<proteinExistence type="predicted"/>
<dbReference type="InterPro" id="IPR005850">
    <property type="entry name" value="GalP_Utransf_C"/>
</dbReference>
<dbReference type="SUPFAM" id="SSF54197">
    <property type="entry name" value="HIT-like"/>
    <property type="match status" value="2"/>
</dbReference>
<dbReference type="InterPro" id="IPR036265">
    <property type="entry name" value="HIT-like_sf"/>
</dbReference>
<dbReference type="PANTHER" id="PTHR42763">
    <property type="entry name" value="ADP-GLUCOSE PHOSPHORYLASE"/>
    <property type="match status" value="1"/>
</dbReference>
<accession>A0ABV6YR13</accession>
<evidence type="ECO:0000313" key="4">
    <source>
        <dbReference type="Proteomes" id="UP001594288"/>
    </source>
</evidence>
<feature type="domain" description="Galactose-1-phosphate uridyl transferase C-terminal" evidence="2">
    <location>
        <begin position="198"/>
        <end position="317"/>
    </location>
</feature>
<organism evidence="3 4">
    <name type="scientific">Eiseniibacteriota bacterium</name>
    <dbReference type="NCBI Taxonomy" id="2212470"/>
    <lineage>
        <taxon>Bacteria</taxon>
        <taxon>Candidatus Eiseniibacteriota</taxon>
    </lineage>
</organism>
<comment type="caution">
    <text evidence="3">The sequence shown here is derived from an EMBL/GenBank/DDBJ whole genome shotgun (WGS) entry which is preliminary data.</text>
</comment>
<dbReference type="EMBL" id="JBHPEI010000146">
    <property type="protein sequence ID" value="MFC1800397.1"/>
    <property type="molecule type" value="Genomic_DNA"/>
</dbReference>
<name>A0ABV6YR13_UNCEI</name>
<evidence type="ECO:0000256" key="1">
    <source>
        <dbReference type="SAM" id="MobiDB-lite"/>
    </source>
</evidence>
<dbReference type="Pfam" id="PF02744">
    <property type="entry name" value="GalP_UDP_tr_C"/>
    <property type="match status" value="1"/>
</dbReference>
<reference evidence="3 4" key="1">
    <citation type="submission" date="2024-09" db="EMBL/GenBank/DDBJ databases">
        <authorList>
            <person name="D'Angelo T."/>
        </authorList>
    </citation>
    <scope>NUCLEOTIDE SEQUENCE [LARGE SCALE GENOMIC DNA]</scope>
    <source>
        <strain evidence="3">SAG AM-311-F02</strain>
    </source>
</reference>
<keyword evidence="4" id="KW-1185">Reference proteome</keyword>
<dbReference type="Gene3D" id="3.30.428.10">
    <property type="entry name" value="HIT-like"/>
    <property type="match status" value="2"/>
</dbReference>